<reference evidence="1" key="1">
    <citation type="journal article" date="2014" name="Int. J. Syst. Evol. Microbiol.">
        <title>Complete genome sequence of Corynebacterium casei LMG S-19264T (=DSM 44701T), isolated from a smear-ripened cheese.</title>
        <authorList>
            <consortium name="US DOE Joint Genome Institute (JGI-PGF)"/>
            <person name="Walter F."/>
            <person name="Albersmeier A."/>
            <person name="Kalinowski J."/>
            <person name="Ruckert C."/>
        </authorList>
    </citation>
    <scope>NUCLEOTIDE SEQUENCE</scope>
    <source>
        <strain evidence="1">JCM 17251</strain>
    </source>
</reference>
<accession>A0A917XWM0</accession>
<proteinExistence type="predicted"/>
<organism evidence="1 2">
    <name type="scientific">Oceanobacillus indicireducens</name>
    <dbReference type="NCBI Taxonomy" id="1004261"/>
    <lineage>
        <taxon>Bacteria</taxon>
        <taxon>Bacillati</taxon>
        <taxon>Bacillota</taxon>
        <taxon>Bacilli</taxon>
        <taxon>Bacillales</taxon>
        <taxon>Bacillaceae</taxon>
        <taxon>Oceanobacillus</taxon>
    </lineage>
</organism>
<protein>
    <submittedName>
        <fullName evidence="1">Uncharacterized protein</fullName>
    </submittedName>
</protein>
<evidence type="ECO:0000313" key="2">
    <source>
        <dbReference type="Proteomes" id="UP000624041"/>
    </source>
</evidence>
<gene>
    <name evidence="1" type="ORF">GCM10007971_12890</name>
</gene>
<name>A0A917XWM0_9BACI</name>
<evidence type="ECO:0000313" key="1">
    <source>
        <dbReference type="EMBL" id="GGN54779.1"/>
    </source>
</evidence>
<dbReference type="Proteomes" id="UP000624041">
    <property type="component" value="Unassembled WGS sequence"/>
</dbReference>
<reference evidence="1" key="2">
    <citation type="submission" date="2020-09" db="EMBL/GenBank/DDBJ databases">
        <authorList>
            <person name="Sun Q."/>
            <person name="Ohkuma M."/>
        </authorList>
    </citation>
    <scope>NUCLEOTIDE SEQUENCE</scope>
    <source>
        <strain evidence="1">JCM 17251</strain>
    </source>
</reference>
<keyword evidence="2" id="KW-1185">Reference proteome</keyword>
<dbReference type="AlphaFoldDB" id="A0A917XWM0"/>
<sequence>MKLINVTLMQEQTVNVVKAASPWKDSAVNIYEYQDTRFIHEVSGDNQVLSISKLNTPITENDWILGVKKIMKLNLVDVMITVRPSGVVFIKEKDDSLPKIANCTY</sequence>
<dbReference type="EMBL" id="BMOS01000007">
    <property type="protein sequence ID" value="GGN54779.1"/>
    <property type="molecule type" value="Genomic_DNA"/>
</dbReference>
<dbReference type="RefSeq" id="WP_188856498.1">
    <property type="nucleotide sequence ID" value="NZ_BMOS01000007.1"/>
</dbReference>
<comment type="caution">
    <text evidence="1">The sequence shown here is derived from an EMBL/GenBank/DDBJ whole genome shotgun (WGS) entry which is preliminary data.</text>
</comment>